<feature type="domain" description="Glycoside hydrolase family 31 N-terminal" evidence="7">
    <location>
        <begin position="34"/>
        <end position="204"/>
    </location>
</feature>
<dbReference type="InterPro" id="IPR025887">
    <property type="entry name" value="Glyco_hydro_31_N_dom"/>
</dbReference>
<evidence type="ECO:0000313" key="11">
    <source>
        <dbReference type="Proteomes" id="UP001332192"/>
    </source>
</evidence>
<accession>A0ABZ1BZL8</accession>
<sequence length="849" mass="95433">MPDVAKRANPGPFTPLPPGDGRSLLLEDPEGRRLEVAAWAPDLIRVRYVPPEKPPETLAWALARPESEWPADFPVRLEASPDGWTLSTPQLAVRVRRANGALAIDAQGHPEPIAADDPDLPVREGKPHLELFKQLSPSSMCLGLGEKTGWMDRRGRILQMWNTDVTPHLPTTDPLYQSIPFLVVYDRGRAWGLFVHNTYRTRFDLGATRPDRLGIHLDGGQLDYFVMAGPGLEQVVARFTELTGRMPLPPRWSLGFQQSRWGYQTADEVLQVARELRNRRIPCDVIYLDIDHMREYRVFTWDPVRFADPEGMMAKLRAQGLRVVTIVDPGIKIDPEYPVYSEALERQYYVRKKDGKPFEGVVWPGPTIFPDFLRQEVRRWWSQWHRELIGRGVSGIWNDMNEPANFRHPLPAGTLDLDAVHGPDLERPAEEQRPLLHAEAHNLYGLLMSKAAYEAQLALRPGVRPFVLSRAGFAGIQRYAAVWTGDNSSWWEHLAMMVPELLNMGLSGIAWAGADVGGFADHATAELVARWTQAGAFTPFFRNHAAIDARPQEVWRFGEEIERVCRDAIEWRYRLVPYLYTLFWEAASRGTPVMRPLLWHHPGDAEAERVQDQWLLGPHLLVAPVITPGARRRMVYLPAGEWVHLRQPVRITGPAYALVEAPLDQIPVFVAAGAPVPLAPLAQHTGELRQDDRVSLLLMAPAGDHGAFAWTWLYEDDGESLDYQQGAYARRRFDAEWSGSRAEGRLRLLLKAGPREGAWRPGRPYFEVVVQRPPGACRSVRWQGQPVPRSGQALAPAFQDEASSGPAPGTAVGPLPVWDERAGSELVVRLPETAEPGVLEAEWDRAGQA</sequence>
<keyword evidence="3 4" id="KW-0326">Glycosidase</keyword>
<feature type="domain" description="Glycosyl hydrolase family 31 C-terminal" evidence="9">
    <location>
        <begin position="590"/>
        <end position="674"/>
    </location>
</feature>
<dbReference type="EMBL" id="CP141615">
    <property type="protein sequence ID" value="WRP18184.1"/>
    <property type="molecule type" value="Genomic_DNA"/>
</dbReference>
<dbReference type="RefSeq" id="WP_324717455.1">
    <property type="nucleotide sequence ID" value="NZ_CP141615.1"/>
</dbReference>
<keyword evidence="11" id="KW-1185">Reference proteome</keyword>
<dbReference type="Pfam" id="PF13802">
    <property type="entry name" value="Gal_mutarotas_2"/>
    <property type="match status" value="1"/>
</dbReference>
<dbReference type="Gene3D" id="2.60.40.1180">
    <property type="entry name" value="Golgi alpha-mannosidase II"/>
    <property type="match status" value="2"/>
</dbReference>
<dbReference type="InterPro" id="IPR000322">
    <property type="entry name" value="Glyco_hydro_31_TIM"/>
</dbReference>
<evidence type="ECO:0000256" key="4">
    <source>
        <dbReference type="RuleBase" id="RU361185"/>
    </source>
</evidence>
<dbReference type="PANTHER" id="PTHR22762:SF166">
    <property type="entry name" value="ALPHA-GLUCOSIDASE"/>
    <property type="match status" value="1"/>
</dbReference>
<comment type="similarity">
    <text evidence="1 4">Belongs to the glycosyl hydrolase 31 family.</text>
</comment>
<protein>
    <submittedName>
        <fullName evidence="10">TIM-barrel domain-containing protein</fullName>
    </submittedName>
</protein>
<dbReference type="CDD" id="cd14752">
    <property type="entry name" value="GH31_N"/>
    <property type="match status" value="1"/>
</dbReference>
<dbReference type="InterPro" id="IPR048395">
    <property type="entry name" value="Glyco_hydro_31_C"/>
</dbReference>
<gene>
    <name evidence="10" type="ORF">U7230_04040</name>
</gene>
<proteinExistence type="inferred from homology"/>
<dbReference type="Pfam" id="PF01055">
    <property type="entry name" value="Glyco_hydro_31_2nd"/>
    <property type="match status" value="1"/>
</dbReference>
<dbReference type="InterPro" id="IPR011013">
    <property type="entry name" value="Gal_mutarotase_sf_dom"/>
</dbReference>
<name>A0ABZ1BZL8_9FIRM</name>
<organism evidence="10 11">
    <name type="scientific">Carboxydichorda subterranea</name>
    <dbReference type="NCBI Taxonomy" id="3109565"/>
    <lineage>
        <taxon>Bacteria</taxon>
        <taxon>Bacillati</taxon>
        <taxon>Bacillota</taxon>
        <taxon>Limnochordia</taxon>
        <taxon>Limnochordales</taxon>
        <taxon>Geochordaceae</taxon>
        <taxon>Carboxydichorda</taxon>
    </lineage>
</organism>
<evidence type="ECO:0000259" key="9">
    <source>
        <dbReference type="Pfam" id="PF21365"/>
    </source>
</evidence>
<dbReference type="Proteomes" id="UP001332192">
    <property type="component" value="Chromosome"/>
</dbReference>
<feature type="region of interest" description="Disordered" evidence="5">
    <location>
        <begin position="1"/>
        <end position="26"/>
    </location>
</feature>
<dbReference type="PANTHER" id="PTHR22762">
    <property type="entry name" value="ALPHA-GLUCOSIDASE"/>
    <property type="match status" value="1"/>
</dbReference>
<evidence type="ECO:0000256" key="3">
    <source>
        <dbReference type="ARBA" id="ARBA00023295"/>
    </source>
</evidence>
<dbReference type="CDD" id="cd06604">
    <property type="entry name" value="GH31_glucosidase_II_MalA"/>
    <property type="match status" value="1"/>
</dbReference>
<evidence type="ECO:0000256" key="1">
    <source>
        <dbReference type="ARBA" id="ARBA00007806"/>
    </source>
</evidence>
<dbReference type="Gene3D" id="2.60.40.1760">
    <property type="entry name" value="glycosyl hydrolase (family 31)"/>
    <property type="match status" value="1"/>
</dbReference>
<keyword evidence="2 4" id="KW-0378">Hydrolase</keyword>
<evidence type="ECO:0000256" key="2">
    <source>
        <dbReference type="ARBA" id="ARBA00022801"/>
    </source>
</evidence>
<dbReference type="PROSITE" id="PS00129">
    <property type="entry name" value="GLYCOSYL_HYDROL_F31_1"/>
    <property type="match status" value="1"/>
</dbReference>
<dbReference type="Gene3D" id="3.20.20.80">
    <property type="entry name" value="Glycosidases"/>
    <property type="match status" value="1"/>
</dbReference>
<evidence type="ECO:0000313" key="10">
    <source>
        <dbReference type="EMBL" id="WRP18184.1"/>
    </source>
</evidence>
<evidence type="ECO:0000259" key="8">
    <source>
        <dbReference type="Pfam" id="PF17137"/>
    </source>
</evidence>
<dbReference type="Pfam" id="PF17137">
    <property type="entry name" value="DUF5110"/>
    <property type="match status" value="1"/>
</dbReference>
<dbReference type="SUPFAM" id="SSF74650">
    <property type="entry name" value="Galactose mutarotase-like"/>
    <property type="match status" value="1"/>
</dbReference>
<evidence type="ECO:0000259" key="7">
    <source>
        <dbReference type="Pfam" id="PF13802"/>
    </source>
</evidence>
<dbReference type="SUPFAM" id="SSF51445">
    <property type="entry name" value="(Trans)glycosidases"/>
    <property type="match status" value="1"/>
</dbReference>
<evidence type="ECO:0000259" key="6">
    <source>
        <dbReference type="Pfam" id="PF01055"/>
    </source>
</evidence>
<dbReference type="InterPro" id="IPR013780">
    <property type="entry name" value="Glyco_hydro_b"/>
</dbReference>
<feature type="domain" description="DUF5110" evidence="8">
    <location>
        <begin position="708"/>
        <end position="770"/>
    </location>
</feature>
<evidence type="ECO:0000256" key="5">
    <source>
        <dbReference type="SAM" id="MobiDB-lite"/>
    </source>
</evidence>
<feature type="domain" description="Glycoside hydrolase family 31 TIM barrel" evidence="6">
    <location>
        <begin position="247"/>
        <end position="582"/>
    </location>
</feature>
<dbReference type="Pfam" id="PF21365">
    <property type="entry name" value="Glyco_hydro_31_3rd"/>
    <property type="match status" value="1"/>
</dbReference>
<dbReference type="InterPro" id="IPR030458">
    <property type="entry name" value="Glyco_hydro_31_AS"/>
</dbReference>
<reference evidence="10 11" key="1">
    <citation type="journal article" date="2024" name="Front. Microbiol.">
        <title>Novel thermophilic genera Geochorda gen. nov. and Carboxydochorda gen. nov. from the deep terrestrial subsurface reveal the ecophysiological diversity in the class Limnochordia.</title>
        <authorList>
            <person name="Karnachuk O.V."/>
            <person name="Lukina A.P."/>
            <person name="Avakyan M.R."/>
            <person name="Kadnikov V.V."/>
            <person name="Begmatov S."/>
            <person name="Beletsky A.V."/>
            <person name="Vlasova K.G."/>
            <person name="Novikov A.A."/>
            <person name="Shcherbakova V.A."/>
            <person name="Mardanov A.V."/>
            <person name="Ravin N.V."/>
        </authorList>
    </citation>
    <scope>NUCLEOTIDE SEQUENCE [LARGE SCALE GENOMIC DNA]</scope>
    <source>
        <strain evidence="10 11">L945</strain>
    </source>
</reference>
<dbReference type="SUPFAM" id="SSF51011">
    <property type="entry name" value="Glycosyl hydrolase domain"/>
    <property type="match status" value="1"/>
</dbReference>
<feature type="region of interest" description="Disordered" evidence="5">
    <location>
        <begin position="788"/>
        <end position="817"/>
    </location>
</feature>
<dbReference type="InterPro" id="IPR033403">
    <property type="entry name" value="DUF5110"/>
</dbReference>
<dbReference type="InterPro" id="IPR017853">
    <property type="entry name" value="GH"/>
</dbReference>